<dbReference type="InterPro" id="IPR056912">
    <property type="entry name" value="Phage_JBD30_tail_term-like"/>
</dbReference>
<evidence type="ECO:0000313" key="2">
    <source>
        <dbReference type="Proteomes" id="UP001231736"/>
    </source>
</evidence>
<organism evidence="1 2">
    <name type="scientific">Phocoenobacter skyensis</name>
    <dbReference type="NCBI Taxonomy" id="97481"/>
    <lineage>
        <taxon>Bacteria</taxon>
        <taxon>Pseudomonadati</taxon>
        <taxon>Pseudomonadota</taxon>
        <taxon>Gammaproteobacteria</taxon>
        <taxon>Pasteurellales</taxon>
        <taxon>Pasteurellaceae</taxon>
        <taxon>Phocoenobacter</taxon>
    </lineage>
</organism>
<dbReference type="EMBL" id="JASAYT010000026">
    <property type="protein sequence ID" value="MDP8175449.1"/>
    <property type="molecule type" value="Genomic_DNA"/>
</dbReference>
<sequence>MNYLFAGEKIVERLKEVVPEFKEVLKAGELALIHQKSQQSPTAYVIYQGDVINGNTSANGTLGKAQYVKQQWLVVVVVNMYDKRHIYNDADELAGELIDKTLKALMGYVLDKPCKPLTRSAKSIKAEYIDGFGYFPFIFDVSFIHRV</sequence>
<dbReference type="Proteomes" id="UP001231736">
    <property type="component" value="Unassembled WGS sequence"/>
</dbReference>
<gene>
    <name evidence="1" type="ORF">QJU97_08265</name>
</gene>
<dbReference type="Pfam" id="PF23840">
    <property type="entry name" value="Phage_tail_terminator"/>
    <property type="match status" value="1"/>
</dbReference>
<dbReference type="RefSeq" id="WP_306387514.1">
    <property type="nucleotide sequence ID" value="NZ_JASAYT010000026.1"/>
</dbReference>
<proteinExistence type="predicted"/>
<name>A0AAJ6NES0_9PAST</name>
<protein>
    <submittedName>
        <fullName evidence="1">Uncharacterized protein</fullName>
    </submittedName>
</protein>
<evidence type="ECO:0000313" key="1">
    <source>
        <dbReference type="EMBL" id="MDP8175449.1"/>
    </source>
</evidence>
<comment type="caution">
    <text evidence="1">The sequence shown here is derived from an EMBL/GenBank/DDBJ whole genome shotgun (WGS) entry which is preliminary data.</text>
</comment>
<accession>A0AAJ6NES0</accession>
<dbReference type="AlphaFoldDB" id="A0AAJ6NES0"/>
<reference evidence="1" key="1">
    <citation type="journal article" date="2023" name="Front. Microbiol.">
        <title>Phylogeography and host specificity of Pasteurellaceae pathogenic to sea-farmed fish in the north-east Atlantic.</title>
        <authorList>
            <person name="Gulla S."/>
            <person name="Colquhoun D.J."/>
            <person name="Olsen A.B."/>
            <person name="Spilsberg B."/>
            <person name="Lagesen K."/>
            <person name="Aakesson C.P."/>
            <person name="Strom S."/>
            <person name="Manji F."/>
            <person name="Birkbeck T.H."/>
            <person name="Nilsen H.K."/>
        </authorList>
    </citation>
    <scope>NUCLEOTIDE SEQUENCE</scope>
    <source>
        <strain evidence="1">98B1</strain>
    </source>
</reference>